<evidence type="ECO:0000313" key="2">
    <source>
        <dbReference type="EMBL" id="RAL67779.1"/>
    </source>
</evidence>
<feature type="transmembrane region" description="Helical" evidence="1">
    <location>
        <begin position="72"/>
        <end position="94"/>
    </location>
</feature>
<keyword evidence="3" id="KW-1185">Reference proteome</keyword>
<reference evidence="2 3" key="1">
    <citation type="submission" date="2018-06" db="EMBL/GenBank/DDBJ databases">
        <title>Genome Sequence of the Brown Rot Fungal Pathogen Monilinia fructigena.</title>
        <authorList>
            <person name="Landi L."/>
            <person name="De Miccolis Angelini R.M."/>
            <person name="Pollastro S."/>
            <person name="Abate D."/>
            <person name="Faretra F."/>
            <person name="Romanazzi G."/>
        </authorList>
    </citation>
    <scope>NUCLEOTIDE SEQUENCE [LARGE SCALE GENOMIC DNA]</scope>
    <source>
        <strain evidence="2 3">Mfrg269</strain>
    </source>
</reference>
<dbReference type="EMBL" id="QKRW01000003">
    <property type="protein sequence ID" value="RAL67779.1"/>
    <property type="molecule type" value="Genomic_DNA"/>
</dbReference>
<proteinExistence type="predicted"/>
<dbReference type="Proteomes" id="UP000249056">
    <property type="component" value="Unassembled WGS sequence"/>
</dbReference>
<keyword evidence="1" id="KW-0812">Transmembrane</keyword>
<evidence type="ECO:0000313" key="3">
    <source>
        <dbReference type="Proteomes" id="UP000249056"/>
    </source>
</evidence>
<feature type="transmembrane region" description="Helical" evidence="1">
    <location>
        <begin position="29"/>
        <end position="51"/>
    </location>
</feature>
<sequence>MDNNNYNSHSLETTFPFLHFSLYDFDSHYLVHAGFYDVWRLSLSISVFYVAKRGKRKSREGELRYHHLDFSSQYFFFRLYLKSCFVNSFLFFVLSR</sequence>
<gene>
    <name evidence="2" type="ORF">DID88_008507</name>
</gene>
<protein>
    <recommendedName>
        <fullName evidence="4">Transmembrane protein</fullName>
    </recommendedName>
</protein>
<keyword evidence="1" id="KW-0472">Membrane</keyword>
<comment type="caution">
    <text evidence="2">The sequence shown here is derived from an EMBL/GenBank/DDBJ whole genome shotgun (WGS) entry which is preliminary data.</text>
</comment>
<keyword evidence="1" id="KW-1133">Transmembrane helix</keyword>
<evidence type="ECO:0008006" key="4">
    <source>
        <dbReference type="Google" id="ProtNLM"/>
    </source>
</evidence>
<name>A0A395JAP3_9HELO</name>
<evidence type="ECO:0000256" key="1">
    <source>
        <dbReference type="SAM" id="Phobius"/>
    </source>
</evidence>
<dbReference type="AlphaFoldDB" id="A0A395JAP3"/>
<accession>A0A395JAP3</accession>
<organism evidence="2 3">
    <name type="scientific">Monilinia fructigena</name>
    <dbReference type="NCBI Taxonomy" id="38457"/>
    <lineage>
        <taxon>Eukaryota</taxon>
        <taxon>Fungi</taxon>
        <taxon>Dikarya</taxon>
        <taxon>Ascomycota</taxon>
        <taxon>Pezizomycotina</taxon>
        <taxon>Leotiomycetes</taxon>
        <taxon>Helotiales</taxon>
        <taxon>Sclerotiniaceae</taxon>
        <taxon>Monilinia</taxon>
    </lineage>
</organism>